<dbReference type="InterPro" id="IPR009715">
    <property type="entry name" value="RtcR"/>
</dbReference>
<keyword evidence="2" id="KW-0067">ATP-binding</keyword>
<dbReference type="GO" id="GO:0003700">
    <property type="term" value="F:DNA-binding transcription factor activity"/>
    <property type="evidence" value="ECO:0007669"/>
    <property type="project" value="InterPro"/>
</dbReference>
<dbReference type="InterPro" id="IPR017183">
    <property type="entry name" value="Sigma54_dep_tscrpt_act_RtcR"/>
</dbReference>
<keyword evidence="1" id="KW-0547">Nucleotide-binding</keyword>
<dbReference type="InterPro" id="IPR003593">
    <property type="entry name" value="AAA+_ATPase"/>
</dbReference>
<dbReference type="PROSITE" id="PS50045">
    <property type="entry name" value="SIGMA54_INTERACT_4"/>
    <property type="match status" value="1"/>
</dbReference>
<organism evidence="4 5">
    <name type="scientific">Chthoniobacter flavus Ellin428</name>
    <dbReference type="NCBI Taxonomy" id="497964"/>
    <lineage>
        <taxon>Bacteria</taxon>
        <taxon>Pseudomonadati</taxon>
        <taxon>Verrucomicrobiota</taxon>
        <taxon>Spartobacteria</taxon>
        <taxon>Chthoniobacterales</taxon>
        <taxon>Chthoniobacteraceae</taxon>
        <taxon>Chthoniobacter</taxon>
    </lineage>
</organism>
<evidence type="ECO:0000259" key="3">
    <source>
        <dbReference type="PROSITE" id="PS50045"/>
    </source>
</evidence>
<feature type="domain" description="Sigma-54 factor interaction" evidence="3">
    <location>
        <begin position="186"/>
        <end position="424"/>
    </location>
</feature>
<keyword evidence="5" id="KW-1185">Reference proteome</keyword>
<accession>B4D8H3</accession>
<evidence type="ECO:0000313" key="4">
    <source>
        <dbReference type="EMBL" id="EDY17195.1"/>
    </source>
</evidence>
<dbReference type="InParanoid" id="B4D8H3"/>
<dbReference type="Pfam" id="PF00158">
    <property type="entry name" value="Sigma54_activat"/>
    <property type="match status" value="1"/>
</dbReference>
<dbReference type="PANTHER" id="PTHR32071:SF14">
    <property type="entry name" value="TRANSCRIPTIONAL REGULATORY PROTEIN RTCR"/>
    <property type="match status" value="1"/>
</dbReference>
<dbReference type="InterPro" id="IPR027417">
    <property type="entry name" value="P-loop_NTPase"/>
</dbReference>
<dbReference type="AlphaFoldDB" id="B4D8H3"/>
<dbReference type="GO" id="GO:0005524">
    <property type="term" value="F:ATP binding"/>
    <property type="evidence" value="ECO:0007669"/>
    <property type="project" value="UniProtKB-KW"/>
</dbReference>
<dbReference type="SMART" id="SM00382">
    <property type="entry name" value="AAA"/>
    <property type="match status" value="1"/>
</dbReference>
<name>B4D8H3_9BACT</name>
<dbReference type="InterPro" id="IPR002078">
    <property type="entry name" value="Sigma_54_int"/>
</dbReference>
<reference evidence="4 5" key="1">
    <citation type="journal article" date="2011" name="J. Bacteriol.">
        <title>Genome sequence of Chthoniobacter flavus Ellin428, an aerobic heterotrophic soil bacterium.</title>
        <authorList>
            <person name="Kant R."/>
            <person name="van Passel M.W."/>
            <person name="Palva A."/>
            <person name="Lucas S."/>
            <person name="Lapidus A."/>
            <person name="Glavina Del Rio T."/>
            <person name="Dalin E."/>
            <person name="Tice H."/>
            <person name="Bruce D."/>
            <person name="Goodwin L."/>
            <person name="Pitluck S."/>
            <person name="Larimer F.W."/>
            <person name="Land M.L."/>
            <person name="Hauser L."/>
            <person name="Sangwan P."/>
            <person name="de Vos W.M."/>
            <person name="Janssen P.H."/>
            <person name="Smidt H."/>
        </authorList>
    </citation>
    <scope>NUCLEOTIDE SEQUENCE [LARGE SCALE GENOMIC DNA]</scope>
    <source>
        <strain evidence="4 5">Ellin428</strain>
    </source>
</reference>
<protein>
    <submittedName>
        <fullName evidence="4">Regulator of RNA terminal phosphate cyclase</fullName>
    </submittedName>
</protein>
<dbReference type="EMBL" id="ABVL01000022">
    <property type="protein sequence ID" value="EDY17195.1"/>
    <property type="molecule type" value="Genomic_DNA"/>
</dbReference>
<proteinExistence type="predicted"/>
<dbReference type="NCBIfam" id="NF038308">
    <property type="entry name" value="RNA_repair_RtcR"/>
    <property type="match status" value="1"/>
</dbReference>
<sequence>MPAKKLVILGLLGTQLDRGVGPRRWEMWRPTVSLCQQEELLVDRLELLHDRKATSLGGTVAEDIAGVSPETEVRRHEVEFRDAWDFEEVYGALADFARSYPFQPEREDYLVHITTGTHVAQICLFLLAESRHIPARLIQTSPPDDRERGSPGRYAIIDLDLSRYDRIAARFAEEQREARTFLKSGIATRNPAFNRMIEEIEQVAVASREPILLMGPTGAGKSSLARRVFELKKQRHQLSGPFVEVNCATLRGDTATSTLFGHVRGSFTGAQRDRTGLLRLADGGLLFLDEIGELGADEQAMLLRALEEKRFLPVGADREVESDFQLIAGTNRGLLEAVRIGKFREDLLARINLWTFQLPGLAQRSEDIEPNLDHELESAGKRAGRRISMAKDVRAAFLKFARSPEARWSANFRDLNAAVTRMATLAPGGRITRAVLDAEIQRLLGGWSAPAPVDSDDALLNAVLGAEAAAKLDLFDRAQLACVLRVCRSSPTISDAGRRLFSVSREKRKVTNDADRLRKYLDRFDLTWSKATAHSRGGL</sequence>
<dbReference type="SUPFAM" id="SSF52540">
    <property type="entry name" value="P-loop containing nucleoside triphosphate hydrolases"/>
    <property type="match status" value="1"/>
</dbReference>
<dbReference type="RefSeq" id="WP_006982534.1">
    <property type="nucleotide sequence ID" value="NZ_ABVL01000022.1"/>
</dbReference>
<dbReference type="Gene3D" id="3.40.50.300">
    <property type="entry name" value="P-loop containing nucleotide triphosphate hydrolases"/>
    <property type="match status" value="1"/>
</dbReference>
<dbReference type="FunCoup" id="B4D8H3">
    <property type="interactions" value="5"/>
</dbReference>
<evidence type="ECO:0000256" key="1">
    <source>
        <dbReference type="ARBA" id="ARBA00022741"/>
    </source>
</evidence>
<dbReference type="PIRSF" id="PIRSF037354">
    <property type="entry name" value="Txn_actvtr_RtcR"/>
    <property type="match status" value="1"/>
</dbReference>
<dbReference type="STRING" id="497964.CfE428DRAFT_5213"/>
<dbReference type="CDD" id="cd00009">
    <property type="entry name" value="AAA"/>
    <property type="match status" value="1"/>
</dbReference>
<comment type="caution">
    <text evidence="4">The sequence shown here is derived from an EMBL/GenBank/DDBJ whole genome shotgun (WGS) entry which is preliminary data.</text>
</comment>
<dbReference type="Gene3D" id="1.10.8.60">
    <property type="match status" value="1"/>
</dbReference>
<dbReference type="FunFam" id="3.40.50.300:FF:001653">
    <property type="entry name" value="Transcriptional regulator RtcR"/>
    <property type="match status" value="1"/>
</dbReference>
<dbReference type="eggNOG" id="COG4650">
    <property type="taxonomic scope" value="Bacteria"/>
</dbReference>
<dbReference type="Proteomes" id="UP000005824">
    <property type="component" value="Unassembled WGS sequence"/>
</dbReference>
<evidence type="ECO:0000313" key="5">
    <source>
        <dbReference type="Proteomes" id="UP000005824"/>
    </source>
</evidence>
<dbReference type="PANTHER" id="PTHR32071">
    <property type="entry name" value="TRANSCRIPTIONAL REGULATORY PROTEIN"/>
    <property type="match status" value="1"/>
</dbReference>
<gene>
    <name evidence="4" type="ORF">CfE428DRAFT_5213</name>
</gene>
<evidence type="ECO:0000256" key="2">
    <source>
        <dbReference type="ARBA" id="ARBA00022840"/>
    </source>
</evidence>
<dbReference type="Pfam" id="PF06956">
    <property type="entry name" value="RtcR"/>
    <property type="match status" value="1"/>
</dbReference>